<dbReference type="EMBL" id="JBHTGP010000011">
    <property type="protein sequence ID" value="MFD0686750.1"/>
    <property type="molecule type" value="Genomic_DNA"/>
</dbReference>
<evidence type="ECO:0000256" key="1">
    <source>
        <dbReference type="ARBA" id="ARBA00004141"/>
    </source>
</evidence>
<evidence type="ECO:0000313" key="9">
    <source>
        <dbReference type="Proteomes" id="UP001597063"/>
    </source>
</evidence>
<keyword evidence="4 7" id="KW-1133">Transmembrane helix</keyword>
<feature type="transmembrane region" description="Helical" evidence="7">
    <location>
        <begin position="284"/>
        <end position="308"/>
    </location>
</feature>
<keyword evidence="9" id="KW-1185">Reference proteome</keyword>
<feature type="transmembrane region" description="Helical" evidence="7">
    <location>
        <begin position="336"/>
        <end position="358"/>
    </location>
</feature>
<feature type="transmembrane region" description="Helical" evidence="7">
    <location>
        <begin position="63"/>
        <end position="84"/>
    </location>
</feature>
<feature type="transmembrane region" description="Helical" evidence="7">
    <location>
        <begin position="105"/>
        <end position="129"/>
    </location>
</feature>
<sequence length="619" mass="65520">MRNNMFRRLPVEQATGRLYGGRHRLRVVYRTRDLIVLGLGVMIGSGIFKISGQQAATTAGPAVIISFLIAGAVCLLAALSYAELSSIVPVAGSAYSFSYVAFGEVWAWVVGWALILELLLAASVVARAWSLYATQALADFGVPIPSWLGGIIGQEKGFDLFALGILLLLIAMLATGGQMSLRSLWYMVMAKLIVIALVIATGLKFFHPGNLTPFVPPARPAPDGEQTVLNAMLGAIGGGTPEVFGIWGIFAAAPAIAFAYIGFDLIATAAEETDDAPRKVPRGMLTSLVVAVVLYVGVAVAMVGMVSFKDVDTSKPVLAAAFDTVGAASMGKFIDIGAVIALTTVILVVLISLTRVVFSMSRDGLLPRPVAHMSRYKVPSRATLVAGGAAVVMSQTIDVLTLEQMVVIGTLFAFLFVAAAVLALRRDRPDLHRPFRVPAAPLTAVATIIATGWLMLNLKVQTWGYFTIWMAAGILLYLAYGRRKSQMKLLLEAPPERPVAAPMAPAPPPRGVPYPAPPPPGAVPYTPVPYQSGAQPTGYLGLGQQYPTDVPPGAPSPAPPPPPPGAPYPPGRYSTTGQYGSPHPDRNPSGQFSSQQHNPEHPEPPEARRDTRATGPNPV</sequence>
<comment type="subcellular location">
    <subcellularLocation>
        <location evidence="1">Membrane</location>
        <topology evidence="1">Multi-pass membrane protein</topology>
    </subcellularLocation>
</comment>
<feature type="compositionally biased region" description="Polar residues" evidence="6">
    <location>
        <begin position="588"/>
        <end position="597"/>
    </location>
</feature>
<dbReference type="PANTHER" id="PTHR43243">
    <property type="entry name" value="INNER MEMBRANE TRANSPORTER YGJI-RELATED"/>
    <property type="match status" value="1"/>
</dbReference>
<evidence type="ECO:0000256" key="6">
    <source>
        <dbReference type="SAM" id="MobiDB-lite"/>
    </source>
</evidence>
<evidence type="ECO:0000313" key="8">
    <source>
        <dbReference type="EMBL" id="MFD0686750.1"/>
    </source>
</evidence>
<feature type="transmembrane region" description="Helical" evidence="7">
    <location>
        <begin position="406"/>
        <end position="425"/>
    </location>
</feature>
<reference evidence="9" key="1">
    <citation type="journal article" date="2019" name="Int. J. Syst. Evol. Microbiol.">
        <title>The Global Catalogue of Microorganisms (GCM) 10K type strain sequencing project: providing services to taxonomists for standard genome sequencing and annotation.</title>
        <authorList>
            <consortium name="The Broad Institute Genomics Platform"/>
            <consortium name="The Broad Institute Genome Sequencing Center for Infectious Disease"/>
            <person name="Wu L."/>
            <person name="Ma J."/>
        </authorList>
    </citation>
    <scope>NUCLEOTIDE SEQUENCE [LARGE SCALE GENOMIC DNA]</scope>
    <source>
        <strain evidence="9">JCM 9371</strain>
    </source>
</reference>
<gene>
    <name evidence="8" type="ORF">ACFQZM_19785</name>
</gene>
<feature type="compositionally biased region" description="Pro residues" evidence="6">
    <location>
        <begin position="549"/>
        <end position="570"/>
    </location>
</feature>
<keyword evidence="2" id="KW-0813">Transport</keyword>
<dbReference type="Proteomes" id="UP001597063">
    <property type="component" value="Unassembled WGS sequence"/>
</dbReference>
<keyword evidence="3 7" id="KW-0812">Transmembrane</keyword>
<evidence type="ECO:0000256" key="4">
    <source>
        <dbReference type="ARBA" id="ARBA00022989"/>
    </source>
</evidence>
<comment type="caution">
    <text evidence="8">The sequence shown here is derived from an EMBL/GenBank/DDBJ whole genome shotgun (WGS) entry which is preliminary data.</text>
</comment>
<evidence type="ECO:0000256" key="5">
    <source>
        <dbReference type="ARBA" id="ARBA00023136"/>
    </source>
</evidence>
<dbReference type="Gene3D" id="1.20.1740.10">
    <property type="entry name" value="Amino acid/polyamine transporter I"/>
    <property type="match status" value="1"/>
</dbReference>
<feature type="transmembrane region" description="Helical" evidence="7">
    <location>
        <begin position="184"/>
        <end position="206"/>
    </location>
</feature>
<protein>
    <submittedName>
        <fullName evidence="8">APC family permease</fullName>
    </submittedName>
</protein>
<evidence type="ECO:0000256" key="2">
    <source>
        <dbReference type="ARBA" id="ARBA00022448"/>
    </source>
</evidence>
<keyword evidence="5 7" id="KW-0472">Membrane</keyword>
<feature type="transmembrane region" description="Helical" evidence="7">
    <location>
        <begin position="160"/>
        <end position="177"/>
    </location>
</feature>
<organism evidence="8 9">
    <name type="scientific">Actinomadura fibrosa</name>
    <dbReference type="NCBI Taxonomy" id="111802"/>
    <lineage>
        <taxon>Bacteria</taxon>
        <taxon>Bacillati</taxon>
        <taxon>Actinomycetota</taxon>
        <taxon>Actinomycetes</taxon>
        <taxon>Streptosporangiales</taxon>
        <taxon>Thermomonosporaceae</taxon>
        <taxon>Actinomadura</taxon>
    </lineage>
</organism>
<name>A0ABW2XM58_9ACTN</name>
<feature type="transmembrane region" description="Helical" evidence="7">
    <location>
        <begin position="462"/>
        <end position="480"/>
    </location>
</feature>
<dbReference type="PANTHER" id="PTHR43243:SF4">
    <property type="entry name" value="CATIONIC AMINO ACID TRANSPORTER 4"/>
    <property type="match status" value="1"/>
</dbReference>
<feature type="transmembrane region" description="Helical" evidence="7">
    <location>
        <begin position="378"/>
        <end position="400"/>
    </location>
</feature>
<feature type="transmembrane region" description="Helical" evidence="7">
    <location>
        <begin position="437"/>
        <end position="456"/>
    </location>
</feature>
<feature type="transmembrane region" description="Helical" evidence="7">
    <location>
        <begin position="34"/>
        <end position="51"/>
    </location>
</feature>
<evidence type="ECO:0000256" key="3">
    <source>
        <dbReference type="ARBA" id="ARBA00022692"/>
    </source>
</evidence>
<dbReference type="RefSeq" id="WP_131760565.1">
    <property type="nucleotide sequence ID" value="NZ_CAACUY010000121.1"/>
</dbReference>
<feature type="compositionally biased region" description="Basic and acidic residues" evidence="6">
    <location>
        <begin position="598"/>
        <end position="612"/>
    </location>
</feature>
<dbReference type="Pfam" id="PF13520">
    <property type="entry name" value="AA_permease_2"/>
    <property type="match status" value="1"/>
</dbReference>
<accession>A0ABW2XM58</accession>
<proteinExistence type="predicted"/>
<evidence type="ECO:0000256" key="7">
    <source>
        <dbReference type="SAM" id="Phobius"/>
    </source>
</evidence>
<feature type="region of interest" description="Disordered" evidence="6">
    <location>
        <begin position="525"/>
        <end position="619"/>
    </location>
</feature>
<dbReference type="InterPro" id="IPR002293">
    <property type="entry name" value="AA/rel_permease1"/>
</dbReference>
<feature type="transmembrane region" description="Helical" evidence="7">
    <location>
        <begin position="244"/>
        <end position="263"/>
    </location>
</feature>